<evidence type="ECO:0000259" key="2">
    <source>
        <dbReference type="PROSITE" id="PS51166"/>
    </source>
</evidence>
<dbReference type="Pfam" id="PF00686">
    <property type="entry name" value="CBM_20"/>
    <property type="match status" value="1"/>
</dbReference>
<dbReference type="PANTHER" id="PTHR15048">
    <property type="entry name" value="STARCH-BINDING DOMAIN-CONTAINING PROTEIN 1"/>
    <property type="match status" value="1"/>
</dbReference>
<feature type="region of interest" description="Disordered" evidence="1">
    <location>
        <begin position="232"/>
        <end position="254"/>
    </location>
</feature>
<dbReference type="PANTHER" id="PTHR15048:SF0">
    <property type="entry name" value="STARCH-BINDING DOMAIN-CONTAINING PROTEIN 1"/>
    <property type="match status" value="1"/>
</dbReference>
<dbReference type="SUPFAM" id="SSF49452">
    <property type="entry name" value="Starch-binding domain-like"/>
    <property type="match status" value="1"/>
</dbReference>
<dbReference type="GO" id="GO:0016020">
    <property type="term" value="C:membrane"/>
    <property type="evidence" value="ECO:0007669"/>
    <property type="project" value="TreeGrafter"/>
</dbReference>
<proteinExistence type="predicted"/>
<feature type="compositionally biased region" description="Basic and acidic residues" evidence="1">
    <location>
        <begin position="242"/>
        <end position="251"/>
    </location>
</feature>
<evidence type="ECO:0000256" key="1">
    <source>
        <dbReference type="SAM" id="MobiDB-lite"/>
    </source>
</evidence>
<organism evidence="3">
    <name type="scientific">Chromera velia CCMP2878</name>
    <dbReference type="NCBI Taxonomy" id="1169474"/>
    <lineage>
        <taxon>Eukaryota</taxon>
        <taxon>Sar</taxon>
        <taxon>Alveolata</taxon>
        <taxon>Colpodellida</taxon>
        <taxon>Chromeraceae</taxon>
        <taxon>Chromera</taxon>
    </lineage>
</organism>
<reference evidence="3" key="1">
    <citation type="submission" date="2014-11" db="EMBL/GenBank/DDBJ databases">
        <authorList>
            <person name="Otto D Thomas"/>
            <person name="Naeem Raeece"/>
        </authorList>
    </citation>
    <scope>NUCLEOTIDE SEQUENCE</scope>
</reference>
<dbReference type="Gene3D" id="2.60.40.10">
    <property type="entry name" value="Immunoglobulins"/>
    <property type="match status" value="1"/>
</dbReference>
<dbReference type="InterPro" id="IPR013784">
    <property type="entry name" value="Carb-bd-like_fold"/>
</dbReference>
<name>A0A0G4FHB0_9ALVE</name>
<dbReference type="PhylomeDB" id="A0A0G4FHB0"/>
<feature type="region of interest" description="Disordered" evidence="1">
    <location>
        <begin position="172"/>
        <end position="209"/>
    </location>
</feature>
<dbReference type="PROSITE" id="PS51166">
    <property type="entry name" value="CBM20"/>
    <property type="match status" value="1"/>
</dbReference>
<accession>A0A0G4FHB0</accession>
<protein>
    <recommendedName>
        <fullName evidence="2">CBM20 domain-containing protein</fullName>
    </recommendedName>
</protein>
<dbReference type="InterPro" id="IPR013783">
    <property type="entry name" value="Ig-like_fold"/>
</dbReference>
<feature type="domain" description="CBM20" evidence="2">
    <location>
        <begin position="1"/>
        <end position="127"/>
    </location>
</feature>
<gene>
    <name evidence="3" type="ORF">Cvel_17008</name>
</gene>
<dbReference type="EMBL" id="CDMZ01000370">
    <property type="protein sequence ID" value="CEM12812.1"/>
    <property type="molecule type" value="Genomic_DNA"/>
</dbReference>
<feature type="compositionally biased region" description="Polar residues" evidence="1">
    <location>
        <begin position="232"/>
        <end position="241"/>
    </location>
</feature>
<evidence type="ECO:0000313" key="3">
    <source>
        <dbReference type="EMBL" id="CEM12812.1"/>
    </source>
</evidence>
<dbReference type="InterPro" id="IPR002044">
    <property type="entry name" value="CBM20"/>
</dbReference>
<sequence>MEASVGGGVLFACTGVEPQEGQMLVVVGSSSELGEWDASRGIALYRVKNPAFSGVWMSFPMHHSTCSQVQFQFVLVESGSSPCEAMPLSDHGLAQWSQSSVQVTSALSTAASPNSRSQDCFGCVWEPLGCGPREVEVVNGGFALFGGRWGERETQVTPLAQEDMVSAQQHFEVSEHPPPSVSSDFVPETGREKKRGGMHGGKSLGGPLEGHCVVRDVPVESDSASLSISALPSVHLSSSHTDSGKGKEKGGEAGPYVQFEDDLLIHRGRVSSQHGYEIANTLLPSAMSAESEGVSVSRGRLETSADVCMRRQGGGVNGLKRGYEDSDCHEALRFAPASLRNRWGVGREEGDLLGGAGKNAGCVYGVTGGCDVVPGSGLLVGESESIFQQLSVEGQSLYSSAGCGGSKRRRVSSLSASVSEPQSDKGSRQVNLARERNVSAHTFPTVPQLQNACLPSFNDGVTEQGGGHETSHRDHLNRELEEVGERGVQGMDRSLQRADLCLHGYPRTHNKEVGSGGKGVAKSAGGRAFVSTADSAISAKSAEGKAYVNTADTAFRARSAEVRAFVSTVDSARSAKSAEGRAYVSTAGSALSARSVEGRASVSTADSARSAKSAEVGAFVSTAGSALSARNAEVRAFVSMDAFAHVAKSAEVRAFVSTAAFALSAKIAEGRGFVSTAGSAISARSVEGRASVSMDAFAHVARSAEVGASVSTADTAFRARSAGGRASVITASSALSARSAEGRAFVSTVDSAFRAGSAEGRASVSTAGGALSARIAEGRAFVSTVDSALSARSAGGRAYVSMDAFAHVARTAEGRAFVSMDAFAHVVVTAEGRESAFMTKTFDPAMSVI</sequence>
<dbReference type="GO" id="GO:2001070">
    <property type="term" value="F:starch binding"/>
    <property type="evidence" value="ECO:0007669"/>
    <property type="project" value="InterPro"/>
</dbReference>
<dbReference type="AlphaFoldDB" id="A0A0G4FHB0"/>
<dbReference type="VEuPathDB" id="CryptoDB:Cvel_17008"/>
<feature type="compositionally biased region" description="Gly residues" evidence="1">
    <location>
        <begin position="198"/>
        <end position="208"/>
    </location>
</feature>